<proteinExistence type="predicted"/>
<gene>
    <name evidence="1" type="ORF">Slati_3003400</name>
</gene>
<accession>A0AAW2VG90</accession>
<dbReference type="EMBL" id="JACGWN010000010">
    <property type="protein sequence ID" value="KAL0428286.1"/>
    <property type="molecule type" value="Genomic_DNA"/>
</dbReference>
<dbReference type="InterPro" id="IPR004242">
    <property type="entry name" value="Transposase_21"/>
</dbReference>
<dbReference type="Pfam" id="PF02992">
    <property type="entry name" value="Transposase_21"/>
    <property type="match status" value="1"/>
</dbReference>
<sequence>MYNKNLLGRAGLTPEFEDGVKTFIEWAKGQCDIWMETKLGALVESAKSQSLEPPTKLVITCEPTPAAHVEANNHPHWGDEQHMDWVQRMVFDAAGSSYFSSSHIVCQMMVRVRAVDQPLWNGCTQPCTQSQLGVVAESVDIKADGHISERIYDQISQLGNKILPPGDTLPGDYYNTKKLIKDLSLPVEKTGVCKNGCMLYWKDDIDLEYCKFYGNARYKSIRGQDPRRKKSQYDVLRYLPFTPYLQRLYSSTATGKHMTWHATHQTEEGSTCHPSDAEAWKHFDQMYPDFAEESRNVRFGLRPDGFMSHGQYGRTYSCWSVTIFPLTVSPLATSLRRNKKAFTKNRIENKVARPRLSGDQHLDWVADISPTVEMSLSLPEGYGSDHKWRKKSIFWDLPYCSTLMIRHKP</sequence>
<name>A0AAW2VG90_9LAMI</name>
<evidence type="ECO:0000313" key="1">
    <source>
        <dbReference type="EMBL" id="KAL0428286.1"/>
    </source>
</evidence>
<dbReference type="PANTHER" id="PTHR10775">
    <property type="entry name" value="OS08G0208400 PROTEIN"/>
    <property type="match status" value="1"/>
</dbReference>
<dbReference type="AlphaFoldDB" id="A0AAW2VG90"/>
<protein>
    <submittedName>
        <fullName evidence="1">Uncharacterized protein</fullName>
    </submittedName>
</protein>
<reference evidence="1" key="2">
    <citation type="journal article" date="2024" name="Plant">
        <title>Genomic evolution and insights into agronomic trait innovations of Sesamum species.</title>
        <authorList>
            <person name="Miao H."/>
            <person name="Wang L."/>
            <person name="Qu L."/>
            <person name="Liu H."/>
            <person name="Sun Y."/>
            <person name="Le M."/>
            <person name="Wang Q."/>
            <person name="Wei S."/>
            <person name="Zheng Y."/>
            <person name="Lin W."/>
            <person name="Duan Y."/>
            <person name="Cao H."/>
            <person name="Xiong S."/>
            <person name="Wang X."/>
            <person name="Wei L."/>
            <person name="Li C."/>
            <person name="Ma Q."/>
            <person name="Ju M."/>
            <person name="Zhao R."/>
            <person name="Li G."/>
            <person name="Mu C."/>
            <person name="Tian Q."/>
            <person name="Mei H."/>
            <person name="Zhang T."/>
            <person name="Gao T."/>
            <person name="Zhang H."/>
        </authorList>
    </citation>
    <scope>NUCLEOTIDE SEQUENCE</scope>
    <source>
        <strain evidence="1">KEN1</strain>
    </source>
</reference>
<organism evidence="1">
    <name type="scientific">Sesamum latifolium</name>
    <dbReference type="NCBI Taxonomy" id="2727402"/>
    <lineage>
        <taxon>Eukaryota</taxon>
        <taxon>Viridiplantae</taxon>
        <taxon>Streptophyta</taxon>
        <taxon>Embryophyta</taxon>
        <taxon>Tracheophyta</taxon>
        <taxon>Spermatophyta</taxon>
        <taxon>Magnoliopsida</taxon>
        <taxon>eudicotyledons</taxon>
        <taxon>Gunneridae</taxon>
        <taxon>Pentapetalae</taxon>
        <taxon>asterids</taxon>
        <taxon>lamiids</taxon>
        <taxon>Lamiales</taxon>
        <taxon>Pedaliaceae</taxon>
        <taxon>Sesamum</taxon>
    </lineage>
</organism>
<dbReference type="PANTHER" id="PTHR10775:SF182">
    <property type="entry name" value="TRANSPOSON, EN_SPM-LIKE, TRANSPOSASE-ASSOCIATED DOMAIN PROTEIN-RELATED"/>
    <property type="match status" value="1"/>
</dbReference>
<reference evidence="1" key="1">
    <citation type="submission" date="2020-06" db="EMBL/GenBank/DDBJ databases">
        <authorList>
            <person name="Li T."/>
            <person name="Hu X."/>
            <person name="Zhang T."/>
            <person name="Song X."/>
            <person name="Zhang H."/>
            <person name="Dai N."/>
            <person name="Sheng W."/>
            <person name="Hou X."/>
            <person name="Wei L."/>
        </authorList>
    </citation>
    <scope>NUCLEOTIDE SEQUENCE</scope>
    <source>
        <strain evidence="1">KEN1</strain>
        <tissue evidence="1">Leaf</tissue>
    </source>
</reference>
<comment type="caution">
    <text evidence="1">The sequence shown here is derived from an EMBL/GenBank/DDBJ whole genome shotgun (WGS) entry which is preliminary data.</text>
</comment>